<evidence type="ECO:0000259" key="7">
    <source>
        <dbReference type="Pfam" id="PF04024"/>
    </source>
</evidence>
<accession>A0A3M8DJM4</accession>
<gene>
    <name evidence="8" type="ORF">EDM56_13415</name>
</gene>
<comment type="caution">
    <text evidence="8">The sequence shown here is derived from an EMBL/GenBank/DDBJ whole genome shotgun (WGS) entry which is preliminary data.</text>
</comment>
<protein>
    <submittedName>
        <fullName evidence="8">PspC domain-containing protein</fullName>
    </submittedName>
</protein>
<dbReference type="InterPro" id="IPR052027">
    <property type="entry name" value="PspC"/>
</dbReference>
<keyword evidence="4 6" id="KW-1133">Transmembrane helix</keyword>
<dbReference type="Pfam" id="PF04024">
    <property type="entry name" value="PspC"/>
    <property type="match status" value="1"/>
</dbReference>
<evidence type="ECO:0000256" key="6">
    <source>
        <dbReference type="SAM" id="Phobius"/>
    </source>
</evidence>
<evidence type="ECO:0000313" key="9">
    <source>
        <dbReference type="Proteomes" id="UP000271031"/>
    </source>
</evidence>
<dbReference type="PANTHER" id="PTHR33885:SF3">
    <property type="entry name" value="PHAGE SHOCK PROTEIN C"/>
    <property type="match status" value="1"/>
</dbReference>
<reference evidence="8 9" key="1">
    <citation type="submission" date="2018-10" db="EMBL/GenBank/DDBJ databases">
        <title>Phylogenomics of Brevibacillus.</title>
        <authorList>
            <person name="Dunlap C."/>
        </authorList>
    </citation>
    <scope>NUCLEOTIDE SEQUENCE [LARGE SCALE GENOMIC DNA]</scope>
    <source>
        <strain evidence="8 9">JCM 15716</strain>
    </source>
</reference>
<evidence type="ECO:0000256" key="3">
    <source>
        <dbReference type="ARBA" id="ARBA00022692"/>
    </source>
</evidence>
<proteinExistence type="predicted"/>
<evidence type="ECO:0000256" key="1">
    <source>
        <dbReference type="ARBA" id="ARBA00004162"/>
    </source>
</evidence>
<dbReference type="Proteomes" id="UP000271031">
    <property type="component" value="Unassembled WGS sequence"/>
</dbReference>
<keyword evidence="5 6" id="KW-0472">Membrane</keyword>
<comment type="subcellular location">
    <subcellularLocation>
        <location evidence="1">Cell membrane</location>
        <topology evidence="1">Single-pass membrane protein</topology>
    </subcellularLocation>
</comment>
<dbReference type="OrthoDB" id="9815286at2"/>
<feature type="transmembrane region" description="Helical" evidence="6">
    <location>
        <begin position="33"/>
        <end position="56"/>
    </location>
</feature>
<name>A0A3M8DJM4_9BACL</name>
<evidence type="ECO:0000256" key="4">
    <source>
        <dbReference type="ARBA" id="ARBA00022989"/>
    </source>
</evidence>
<organism evidence="8 9">
    <name type="scientific">Brevibacillus fluminis</name>
    <dbReference type="NCBI Taxonomy" id="511487"/>
    <lineage>
        <taxon>Bacteria</taxon>
        <taxon>Bacillati</taxon>
        <taxon>Bacillota</taxon>
        <taxon>Bacilli</taxon>
        <taxon>Bacillales</taxon>
        <taxon>Paenibacillaceae</taxon>
        <taxon>Brevibacillus</taxon>
    </lineage>
</organism>
<dbReference type="InterPro" id="IPR007168">
    <property type="entry name" value="Phageshock_PspC_N"/>
</dbReference>
<feature type="domain" description="Phage shock protein PspC N-terminal" evidence="7">
    <location>
        <begin position="3"/>
        <end position="59"/>
    </location>
</feature>
<dbReference type="GO" id="GO:0005886">
    <property type="term" value="C:plasma membrane"/>
    <property type="evidence" value="ECO:0007669"/>
    <property type="project" value="UniProtKB-SubCell"/>
</dbReference>
<dbReference type="PANTHER" id="PTHR33885">
    <property type="entry name" value="PHAGE SHOCK PROTEIN C"/>
    <property type="match status" value="1"/>
</dbReference>
<dbReference type="RefSeq" id="WP_122918424.1">
    <property type="nucleotide sequence ID" value="NZ_RHHQ01000010.1"/>
</dbReference>
<keyword evidence="2" id="KW-1003">Cell membrane</keyword>
<evidence type="ECO:0000256" key="5">
    <source>
        <dbReference type="ARBA" id="ARBA00023136"/>
    </source>
</evidence>
<dbReference type="EMBL" id="RHHQ01000010">
    <property type="protein sequence ID" value="RNB87819.1"/>
    <property type="molecule type" value="Genomic_DNA"/>
</dbReference>
<keyword evidence="3 6" id="KW-0812">Transmembrane</keyword>
<sequence length="110" mass="12594">MNRLYRSGHDKKLFGVCGGVAQFLRIDSTLVRLGVIVLTIFTGIPILIYLAMAMIVPKEPTWVNPMSEFGGEYSHNPYANIDKEMEQLEKRAMQQEIYRLRAELAKYKGL</sequence>
<keyword evidence="9" id="KW-1185">Reference proteome</keyword>
<evidence type="ECO:0000313" key="8">
    <source>
        <dbReference type="EMBL" id="RNB87819.1"/>
    </source>
</evidence>
<evidence type="ECO:0000256" key="2">
    <source>
        <dbReference type="ARBA" id="ARBA00022475"/>
    </source>
</evidence>
<dbReference type="AlphaFoldDB" id="A0A3M8DJM4"/>